<dbReference type="EMBL" id="HACA01026579">
    <property type="protein sequence ID" value="CDW43940.1"/>
    <property type="molecule type" value="Transcribed_RNA"/>
</dbReference>
<name>A0A0K2V0V4_LEPSM</name>
<reference evidence="1" key="1">
    <citation type="submission" date="2014-05" db="EMBL/GenBank/DDBJ databases">
        <authorList>
            <person name="Chronopoulou M."/>
        </authorList>
    </citation>
    <scope>NUCLEOTIDE SEQUENCE</scope>
    <source>
        <tissue evidence="1">Whole organism</tissue>
    </source>
</reference>
<dbReference type="AlphaFoldDB" id="A0A0K2V0V4"/>
<organism evidence="1">
    <name type="scientific">Lepeophtheirus salmonis</name>
    <name type="common">Salmon louse</name>
    <name type="synonym">Caligus salmonis</name>
    <dbReference type="NCBI Taxonomy" id="72036"/>
    <lineage>
        <taxon>Eukaryota</taxon>
        <taxon>Metazoa</taxon>
        <taxon>Ecdysozoa</taxon>
        <taxon>Arthropoda</taxon>
        <taxon>Crustacea</taxon>
        <taxon>Multicrustacea</taxon>
        <taxon>Hexanauplia</taxon>
        <taxon>Copepoda</taxon>
        <taxon>Siphonostomatoida</taxon>
        <taxon>Caligidae</taxon>
        <taxon>Lepeophtheirus</taxon>
    </lineage>
</organism>
<sequence>MCIFLNFLFSQNMFDLSMSEN</sequence>
<proteinExistence type="predicted"/>
<accession>A0A0K2V0V4</accession>
<protein>
    <submittedName>
        <fullName evidence="1">Uncharacterized protein</fullName>
    </submittedName>
</protein>
<evidence type="ECO:0000313" key="1">
    <source>
        <dbReference type="EMBL" id="CDW43940.1"/>
    </source>
</evidence>